<proteinExistence type="predicted"/>
<dbReference type="PANTHER" id="PTHR24111">
    <property type="entry name" value="LEUCINE-RICH REPEAT-CONTAINING PROTEIN 34"/>
    <property type="match status" value="1"/>
</dbReference>
<keyword evidence="1" id="KW-0677">Repeat</keyword>
<protein>
    <recommendedName>
        <fullName evidence="4">Ran GTPase-activating protein</fullName>
    </recommendedName>
</protein>
<dbReference type="InterPro" id="IPR032675">
    <property type="entry name" value="LRR_dom_sf"/>
</dbReference>
<dbReference type="PANTHER" id="PTHR24111:SF0">
    <property type="entry name" value="LEUCINE-RICH REPEAT-CONTAINING PROTEIN"/>
    <property type="match status" value="1"/>
</dbReference>
<evidence type="ECO:0000313" key="2">
    <source>
        <dbReference type="EMBL" id="KAH9363355.1"/>
    </source>
</evidence>
<dbReference type="AlphaFoldDB" id="A0A9J6FKN2"/>
<dbReference type="Gene3D" id="3.80.10.10">
    <property type="entry name" value="Ribonuclease Inhibitor"/>
    <property type="match status" value="3"/>
</dbReference>
<dbReference type="OrthoDB" id="6493237at2759"/>
<dbReference type="OMA" id="ERACEYD"/>
<name>A0A9J6FKN2_HAELO</name>
<dbReference type="SUPFAM" id="SSF52047">
    <property type="entry name" value="RNI-like"/>
    <property type="match status" value="2"/>
</dbReference>
<reference evidence="2 3" key="1">
    <citation type="journal article" date="2020" name="Cell">
        <title>Large-Scale Comparative Analyses of Tick Genomes Elucidate Their Genetic Diversity and Vector Capacities.</title>
        <authorList>
            <consortium name="Tick Genome and Microbiome Consortium (TIGMIC)"/>
            <person name="Jia N."/>
            <person name="Wang J."/>
            <person name="Shi W."/>
            <person name="Du L."/>
            <person name="Sun Y."/>
            <person name="Zhan W."/>
            <person name="Jiang J.F."/>
            <person name="Wang Q."/>
            <person name="Zhang B."/>
            <person name="Ji P."/>
            <person name="Bell-Sakyi L."/>
            <person name="Cui X.M."/>
            <person name="Yuan T.T."/>
            <person name="Jiang B.G."/>
            <person name="Yang W.F."/>
            <person name="Lam T.T."/>
            <person name="Chang Q.C."/>
            <person name="Ding S.J."/>
            <person name="Wang X.J."/>
            <person name="Zhu J.G."/>
            <person name="Ruan X.D."/>
            <person name="Zhao L."/>
            <person name="Wei J.T."/>
            <person name="Ye R.Z."/>
            <person name="Que T.C."/>
            <person name="Du C.H."/>
            <person name="Zhou Y.H."/>
            <person name="Cheng J.X."/>
            <person name="Dai P.F."/>
            <person name="Guo W.B."/>
            <person name="Han X.H."/>
            <person name="Huang E.J."/>
            <person name="Li L.F."/>
            <person name="Wei W."/>
            <person name="Gao Y.C."/>
            <person name="Liu J.Z."/>
            <person name="Shao H.Z."/>
            <person name="Wang X."/>
            <person name="Wang C.C."/>
            <person name="Yang T.C."/>
            <person name="Huo Q.B."/>
            <person name="Li W."/>
            <person name="Chen H.Y."/>
            <person name="Chen S.E."/>
            <person name="Zhou L.G."/>
            <person name="Ni X.B."/>
            <person name="Tian J.H."/>
            <person name="Sheng Y."/>
            <person name="Liu T."/>
            <person name="Pan Y.S."/>
            <person name="Xia L.Y."/>
            <person name="Li J."/>
            <person name="Zhao F."/>
            <person name="Cao W.C."/>
        </authorList>
    </citation>
    <scope>NUCLEOTIDE SEQUENCE [LARGE SCALE GENOMIC DNA]</scope>
    <source>
        <strain evidence="2">HaeL-2018</strain>
    </source>
</reference>
<accession>A0A9J6FKN2</accession>
<dbReference type="InterPro" id="IPR052201">
    <property type="entry name" value="LRR-containing_regulator"/>
</dbReference>
<sequence length="708" mass="77217">MPYPERIVARLRARGLDFDRPCGSELDGAGCWLCHSISPWNKVLHPASVELIETEPARLTLRSTPTERRQFNDEDELFDAAYVFSRLPAAHRCVQSVKLEGAVFFHRPVSTLALALGRSRNVRHLALRGANDSPVCAEELAKGLAALGTLESLEFALHGVNDILSRSLADLLRRNASHVTSVAIGVNMSQRNASRLLRALQSCRSLSDLSIDGTTLGTGCVKSLARLVRVTTSLKKLVLSYCVPSDDENARDVFDAFRVNTSIAELRISQCGGDVVPVFEALVENGALSHLCLCSCFMKGGARGAQHLEAALRCNKVLRLLELEGCDVDELGFEALARGLKANCTLETLNLTRNGVAVRSINAFCDTLRRNNTLKSVVFNRVQGSEQERATLSFRLAEVKAYSRVQMNWLEPDLAQLSAVVALDSESPAELHLSHEDGVKEESLVSILENLATNRRVRVLKLGLDASDRRVADALCAALSSNQSVQRLEIETNDTSDGGLLGRIAEGLVANSTVSDLQLDASMISLRSIKGIAFLLSRSTSIVKFALKSFPALSSRSLSLLSRAMAKNTTLVDATVNGAMEVNHVSFRALNVLRRNTGLLNSAVSFVTRQRLDRRAAEAFEELSDKASLVPQVARLTGKTEEEARASVLSALRYIQSNYLRLTGIVWDTVVCHPGVGTQVDALNHECWCAIACYLKVSDVVSEEFGTF</sequence>
<keyword evidence="3" id="KW-1185">Reference proteome</keyword>
<dbReference type="SMART" id="SM00368">
    <property type="entry name" value="LRR_RI"/>
    <property type="match status" value="3"/>
</dbReference>
<evidence type="ECO:0000256" key="1">
    <source>
        <dbReference type="ARBA" id="ARBA00022737"/>
    </source>
</evidence>
<evidence type="ECO:0000313" key="3">
    <source>
        <dbReference type="Proteomes" id="UP000821853"/>
    </source>
</evidence>
<gene>
    <name evidence="2" type="ORF">HPB48_006461</name>
</gene>
<dbReference type="EMBL" id="JABSTR010000002">
    <property type="protein sequence ID" value="KAH9363355.1"/>
    <property type="molecule type" value="Genomic_DNA"/>
</dbReference>
<dbReference type="VEuPathDB" id="VectorBase:HLOH_048078"/>
<dbReference type="Proteomes" id="UP000821853">
    <property type="component" value="Chromosome 10"/>
</dbReference>
<evidence type="ECO:0008006" key="4">
    <source>
        <dbReference type="Google" id="ProtNLM"/>
    </source>
</evidence>
<comment type="caution">
    <text evidence="2">The sequence shown here is derived from an EMBL/GenBank/DDBJ whole genome shotgun (WGS) entry which is preliminary data.</text>
</comment>
<organism evidence="2 3">
    <name type="scientific">Haemaphysalis longicornis</name>
    <name type="common">Bush tick</name>
    <dbReference type="NCBI Taxonomy" id="44386"/>
    <lineage>
        <taxon>Eukaryota</taxon>
        <taxon>Metazoa</taxon>
        <taxon>Ecdysozoa</taxon>
        <taxon>Arthropoda</taxon>
        <taxon>Chelicerata</taxon>
        <taxon>Arachnida</taxon>
        <taxon>Acari</taxon>
        <taxon>Parasitiformes</taxon>
        <taxon>Ixodida</taxon>
        <taxon>Ixodoidea</taxon>
        <taxon>Ixodidae</taxon>
        <taxon>Haemaphysalinae</taxon>
        <taxon>Haemaphysalis</taxon>
    </lineage>
</organism>